<keyword evidence="2" id="KW-1185">Reference proteome</keyword>
<dbReference type="Proteomes" id="UP000186309">
    <property type="component" value="Chromosome"/>
</dbReference>
<dbReference type="KEGG" id="pbor:BSF38_05530"/>
<dbReference type="OrthoDB" id="277106at2"/>
<protein>
    <submittedName>
        <fullName evidence="1">Uncharacterized protein</fullName>
    </submittedName>
</protein>
<reference evidence="2" key="1">
    <citation type="submission" date="2016-12" db="EMBL/GenBank/DDBJ databases">
        <title>Comparative genomics of four Isosphaeraceae planctomycetes: a common pool of plasmids and glycoside hydrolase genes.</title>
        <authorList>
            <person name="Ivanova A."/>
        </authorList>
    </citation>
    <scope>NUCLEOTIDE SEQUENCE [LARGE SCALE GENOMIC DNA]</scope>
    <source>
        <strain evidence="2">PX4</strain>
    </source>
</reference>
<sequence>MGAEERKAQRTAFSGLLKAFEAWGGEGDADLLVDWLANELDVDGAPVRLAIADWAPALDLLARAREARPGLPESIDERLLAFFRMLLRFSKPDGRPATLTADLEPADAVRERLARLGDAFPESDAARVLGWWYPSREVEPIPPPLPAWSSPDRVLGVLRADWTSRGDLVVFDHRKAGGPTRLEVFGAGQSWLGDSWQALGAGDVKTSVGKPLSWTTSSNADVAEWTFRAGTLRVTRTAVMLRGRKIAILADMVEGIKPPTSLETRWELPPGRIAEPIADSRALLLRTGVAGASAQAIPLALPSLPYQTDRGRFGFEPATRELVLSQAATGARAWLPLLLSWDHARHRKRLQWRVLTVSENSQVCPPETAWAARVSWGRTETFVVYRSLGPTARRSFLGCSTSARLFVGRFTPEGDVEPIVAIKES</sequence>
<accession>A0A1U7CYB2</accession>
<evidence type="ECO:0000313" key="1">
    <source>
        <dbReference type="EMBL" id="APW63942.1"/>
    </source>
</evidence>
<organism evidence="1 2">
    <name type="scientific">Paludisphaera borealis</name>
    <dbReference type="NCBI Taxonomy" id="1387353"/>
    <lineage>
        <taxon>Bacteria</taxon>
        <taxon>Pseudomonadati</taxon>
        <taxon>Planctomycetota</taxon>
        <taxon>Planctomycetia</taxon>
        <taxon>Isosphaerales</taxon>
        <taxon>Isosphaeraceae</taxon>
        <taxon>Paludisphaera</taxon>
    </lineage>
</organism>
<dbReference type="AlphaFoldDB" id="A0A1U7CYB2"/>
<dbReference type="RefSeq" id="WP_083713609.1">
    <property type="nucleotide sequence ID" value="NZ_CP019082.1"/>
</dbReference>
<gene>
    <name evidence="1" type="ORF">BSF38_05530</name>
</gene>
<proteinExistence type="predicted"/>
<dbReference type="EMBL" id="CP019082">
    <property type="protein sequence ID" value="APW63942.1"/>
    <property type="molecule type" value="Genomic_DNA"/>
</dbReference>
<name>A0A1U7CYB2_9BACT</name>
<evidence type="ECO:0000313" key="2">
    <source>
        <dbReference type="Proteomes" id="UP000186309"/>
    </source>
</evidence>